<evidence type="ECO:0000256" key="10">
    <source>
        <dbReference type="HAMAP-Rule" id="MF_00595"/>
    </source>
</evidence>
<proteinExistence type="inferred from homology"/>
<gene>
    <name evidence="10 13" type="primary">ppc</name>
    <name evidence="13" type="ORF">WOB96_01510</name>
</gene>
<evidence type="ECO:0000256" key="9">
    <source>
        <dbReference type="ARBA" id="ARBA00048995"/>
    </source>
</evidence>
<comment type="catalytic activity">
    <reaction evidence="9 10">
        <text>oxaloacetate + phosphate = phosphoenolpyruvate + hydrogencarbonate</text>
        <dbReference type="Rhea" id="RHEA:28370"/>
        <dbReference type="ChEBI" id="CHEBI:16452"/>
        <dbReference type="ChEBI" id="CHEBI:17544"/>
        <dbReference type="ChEBI" id="CHEBI:43474"/>
        <dbReference type="ChEBI" id="CHEBI:58702"/>
        <dbReference type="EC" id="4.1.1.31"/>
    </reaction>
</comment>
<reference evidence="13 14" key="1">
    <citation type="submission" date="2024-04" db="EMBL/GenBank/DDBJ databases">
        <authorList>
            <person name="Abashina T."/>
            <person name="Shaikin A."/>
        </authorList>
    </citation>
    <scope>NUCLEOTIDE SEQUENCE [LARGE SCALE GENOMIC DNA]</scope>
    <source>
        <strain evidence="13 14">AAFK</strain>
    </source>
</reference>
<evidence type="ECO:0000256" key="1">
    <source>
        <dbReference type="ARBA" id="ARBA00001946"/>
    </source>
</evidence>
<dbReference type="NCBIfam" id="NF000584">
    <property type="entry name" value="PRK00009.1"/>
    <property type="match status" value="1"/>
</dbReference>
<evidence type="ECO:0000256" key="2">
    <source>
        <dbReference type="ARBA" id="ARBA00003670"/>
    </source>
</evidence>
<evidence type="ECO:0000256" key="7">
    <source>
        <dbReference type="ARBA" id="ARBA00023239"/>
    </source>
</evidence>
<dbReference type="InterPro" id="IPR033129">
    <property type="entry name" value="PEPCASE_His_AS"/>
</dbReference>
<accession>A0ABU9D4E3</accession>
<dbReference type="SUPFAM" id="SSF51621">
    <property type="entry name" value="Phosphoenolpyruvate/pyruvate domain"/>
    <property type="match status" value="1"/>
</dbReference>
<evidence type="ECO:0000313" key="13">
    <source>
        <dbReference type="EMBL" id="MEK8088431.1"/>
    </source>
</evidence>
<dbReference type="HAMAP" id="MF_00595">
    <property type="entry name" value="PEPcase_type1"/>
    <property type="match status" value="1"/>
</dbReference>
<evidence type="ECO:0000256" key="4">
    <source>
        <dbReference type="ARBA" id="ARBA00012305"/>
    </source>
</evidence>
<evidence type="ECO:0000256" key="12">
    <source>
        <dbReference type="PROSITE-ProRule" id="PRU10112"/>
    </source>
</evidence>
<evidence type="ECO:0000256" key="11">
    <source>
        <dbReference type="PROSITE-ProRule" id="PRU10111"/>
    </source>
</evidence>
<dbReference type="EMBL" id="JBBPCO010000001">
    <property type="protein sequence ID" value="MEK8088431.1"/>
    <property type="molecule type" value="Genomic_DNA"/>
</dbReference>
<comment type="subunit">
    <text evidence="10">Homotetramer.</text>
</comment>
<evidence type="ECO:0000256" key="8">
    <source>
        <dbReference type="ARBA" id="ARBA00023300"/>
    </source>
</evidence>
<keyword evidence="8 10" id="KW-0120">Carbon dioxide fixation</keyword>
<dbReference type="PANTHER" id="PTHR30523:SF46">
    <property type="entry name" value="PHOSPHOENOLPYRUVATE CARBOXYLASE"/>
    <property type="match status" value="1"/>
</dbReference>
<dbReference type="PRINTS" id="PR00150">
    <property type="entry name" value="PEPCARBXLASE"/>
</dbReference>
<feature type="active site" evidence="10 11">
    <location>
        <position position="142"/>
    </location>
</feature>
<dbReference type="Proteomes" id="UP001446205">
    <property type="component" value="Unassembled WGS sequence"/>
</dbReference>
<feature type="active site" evidence="10 12">
    <location>
        <position position="584"/>
    </location>
</feature>
<name>A0ABU9D4E3_9PROT</name>
<protein>
    <recommendedName>
        <fullName evidence="5 10">Phosphoenolpyruvate carboxylase</fullName>
        <shortName evidence="10">PEPC</shortName>
        <shortName evidence="10">PEPCase</shortName>
        <ecNumber evidence="4 10">4.1.1.31</ecNumber>
    </recommendedName>
</protein>
<evidence type="ECO:0000256" key="6">
    <source>
        <dbReference type="ARBA" id="ARBA00022842"/>
    </source>
</evidence>
<dbReference type="Gene3D" id="1.20.1440.90">
    <property type="entry name" value="Phosphoenolpyruvate/pyruvate domain"/>
    <property type="match status" value="1"/>
</dbReference>
<dbReference type="GO" id="GO:0008964">
    <property type="term" value="F:phosphoenolpyruvate carboxylase activity"/>
    <property type="evidence" value="ECO:0007669"/>
    <property type="project" value="UniProtKB-EC"/>
</dbReference>
<dbReference type="PROSITE" id="PS00393">
    <property type="entry name" value="PEPCASE_2"/>
    <property type="match status" value="1"/>
</dbReference>
<dbReference type="EC" id="4.1.1.31" evidence="4 10"/>
<sequence>MLTDNELRARVKLLGSLLGDVLKSQAGGQVFDAVERLRKGYIALHRDPDQALREELAGLINTLDPETLTHVIRAFHIYFSLANIAEEEFQHRSRRRQFREVGHPWRGSFEATIRDLHAQGMTAAEVQALLDNLAYIPVFTAHPTESKRRTVLQTLRRIFVGSKELDDPRLNEEERDRVRARLLRQVQILWKTDEVRAYRPAVTDEVENGLFFFRESLFQAIPLCFRFAERAVKMFYPEAKLKVPSYIRFGSWIGGDRDGNPNVTADITIWALRMQSLEVHREYMRRLGLMQEILSHSSELCEVSPALLDSMTRDARDFPEIWEWTQVRYFNEPYRQKLRFMRARIEERTVQLECLLENQQAPEAPHAYADEDAFLADLGLLHDSLTGHGDEIVANAELKDLIRLVETFGFFLAQMDIRQESSRHTQAVAELFRHVPGFSSYDTLPEAERLERLVWAIQQPGLLEGNTSALSEDCAETLRVFQCIDRMRREISPRIFGSYVISMTHEASHVLEVMLLAKECGLAGWRDGRAFCDIRISPLFETIHDLERIEAVMSALLENSAYRALLQAAGGPQEVMLGYSDSCKDGGILASSWSLYKAQQQLTRLASSNGVALRIFHGRGGTVGRGGGPTHDAILAQPPGTVSGQIKVTEQGEVLSFKYANLETAVYELTVGSTGLLKASRYLIQPAPAENPQYSRDMERLAELGEQAYRRLTEQTPGFLDYFYEATPLSEIALLNIGSRPSHRNKADRSKDSIRAIAWVFAWAQSRHTLPAWYGLGTALADWQAEDPGNLAKLQEMYASWPFFRALLSNIQQSLRKADMEIAAEYADLAENKAAARDIYQMIRSEYQRTVDHMLQVSGAMDMLEDNPALARSLQRRQAYLEPLNHIQLSLLYRYRDTYFAGQERERWLNPLLRSINAIAAGQRNTG</sequence>
<dbReference type="InterPro" id="IPR018129">
    <property type="entry name" value="PEP_COase_Lys_AS"/>
</dbReference>
<evidence type="ECO:0000313" key="14">
    <source>
        <dbReference type="Proteomes" id="UP001446205"/>
    </source>
</evidence>
<evidence type="ECO:0000256" key="5">
    <source>
        <dbReference type="ARBA" id="ARBA00022419"/>
    </source>
</evidence>
<keyword evidence="6 10" id="KW-0460">Magnesium</keyword>
<evidence type="ECO:0000256" key="3">
    <source>
        <dbReference type="ARBA" id="ARBA00008346"/>
    </source>
</evidence>
<comment type="cofactor">
    <cofactor evidence="1 10">
        <name>Mg(2+)</name>
        <dbReference type="ChEBI" id="CHEBI:18420"/>
    </cofactor>
</comment>
<organism evidence="13 14">
    <name type="scientific">Thermithiobacillus plumbiphilus</name>
    <dbReference type="NCBI Taxonomy" id="1729899"/>
    <lineage>
        <taxon>Bacteria</taxon>
        <taxon>Pseudomonadati</taxon>
        <taxon>Pseudomonadota</taxon>
        <taxon>Acidithiobacillia</taxon>
        <taxon>Acidithiobacillales</taxon>
        <taxon>Thermithiobacillaceae</taxon>
        <taxon>Thermithiobacillus</taxon>
    </lineage>
</organism>
<dbReference type="PANTHER" id="PTHR30523">
    <property type="entry name" value="PHOSPHOENOLPYRUVATE CARBOXYLASE"/>
    <property type="match status" value="1"/>
</dbReference>
<dbReference type="Pfam" id="PF00311">
    <property type="entry name" value="PEPcase"/>
    <property type="match status" value="1"/>
</dbReference>
<comment type="caution">
    <text evidence="13">The sequence shown here is derived from an EMBL/GenBank/DDBJ whole genome shotgun (WGS) entry which is preliminary data.</text>
</comment>
<keyword evidence="7 10" id="KW-0456">Lyase</keyword>
<dbReference type="InterPro" id="IPR022805">
    <property type="entry name" value="PEP_COase_bac/pln-type"/>
</dbReference>
<comment type="function">
    <text evidence="2 10">Forms oxaloacetate, a four-carbon dicarboxylic acid source for the tricarboxylic acid cycle.</text>
</comment>
<dbReference type="PROSITE" id="PS00781">
    <property type="entry name" value="PEPCASE_1"/>
    <property type="match status" value="1"/>
</dbReference>
<dbReference type="InterPro" id="IPR021135">
    <property type="entry name" value="PEP_COase"/>
</dbReference>
<keyword evidence="14" id="KW-1185">Reference proteome</keyword>
<dbReference type="InterPro" id="IPR015813">
    <property type="entry name" value="Pyrv/PenolPyrv_kinase-like_dom"/>
</dbReference>
<dbReference type="RefSeq" id="WP_341369585.1">
    <property type="nucleotide sequence ID" value="NZ_JBBPCO010000001.1"/>
</dbReference>
<comment type="similarity">
    <text evidence="3 10">Belongs to the PEPCase type 1 family.</text>
</comment>